<evidence type="ECO:0000256" key="8">
    <source>
        <dbReference type="ARBA" id="ARBA00022842"/>
    </source>
</evidence>
<dbReference type="PROSITE" id="PS51462">
    <property type="entry name" value="NUDIX"/>
    <property type="match status" value="1"/>
</dbReference>
<evidence type="ECO:0000256" key="1">
    <source>
        <dbReference type="ARBA" id="ARBA00001946"/>
    </source>
</evidence>
<dbReference type="SUPFAM" id="SSF55811">
    <property type="entry name" value="Nudix"/>
    <property type="match status" value="1"/>
</dbReference>
<dbReference type="GO" id="GO:0044715">
    <property type="term" value="F:8-oxo-dGDP phosphatase activity"/>
    <property type="evidence" value="ECO:0007669"/>
    <property type="project" value="TreeGrafter"/>
</dbReference>
<dbReference type="Gene3D" id="3.90.79.10">
    <property type="entry name" value="Nucleoside Triphosphate Pyrophosphohydrolase"/>
    <property type="match status" value="1"/>
</dbReference>
<dbReference type="RefSeq" id="WP_111245893.1">
    <property type="nucleotide sequence ID" value="NZ_POTX01000259.1"/>
</dbReference>
<gene>
    <name evidence="13" type="ORF">C1I93_25860</name>
</gene>
<feature type="domain" description="Nudix hydrolase" evidence="12">
    <location>
        <begin position="16"/>
        <end position="135"/>
    </location>
</feature>
<evidence type="ECO:0000256" key="5">
    <source>
        <dbReference type="ARBA" id="ARBA00022723"/>
    </source>
</evidence>
<feature type="non-terminal residue" evidence="13">
    <location>
        <position position="135"/>
    </location>
</feature>
<keyword evidence="7" id="KW-0378">Hydrolase</keyword>
<comment type="cofactor">
    <cofactor evidence="1">
        <name>Mg(2+)</name>
        <dbReference type="ChEBI" id="CHEBI:18420"/>
    </cofactor>
</comment>
<keyword evidence="4" id="KW-0235">DNA replication</keyword>
<dbReference type="GO" id="GO:0046872">
    <property type="term" value="F:metal ion binding"/>
    <property type="evidence" value="ECO:0007669"/>
    <property type="project" value="UniProtKB-KW"/>
</dbReference>
<dbReference type="InterPro" id="IPR000086">
    <property type="entry name" value="NUDIX_hydrolase_dom"/>
</dbReference>
<keyword evidence="3" id="KW-0515">Mutator protein</keyword>
<keyword evidence="14" id="KW-1185">Reference proteome</keyword>
<evidence type="ECO:0000256" key="4">
    <source>
        <dbReference type="ARBA" id="ARBA00022705"/>
    </source>
</evidence>
<dbReference type="AlphaFoldDB" id="A0A2W2CRH9"/>
<evidence type="ECO:0000313" key="13">
    <source>
        <dbReference type="EMBL" id="PZF87736.1"/>
    </source>
</evidence>
<dbReference type="InterPro" id="IPR020476">
    <property type="entry name" value="Nudix_hydrolase"/>
</dbReference>
<organism evidence="13 14">
    <name type="scientific">Micromonospora endophytica</name>
    <dbReference type="NCBI Taxonomy" id="515350"/>
    <lineage>
        <taxon>Bacteria</taxon>
        <taxon>Bacillati</taxon>
        <taxon>Actinomycetota</taxon>
        <taxon>Actinomycetes</taxon>
        <taxon>Micromonosporales</taxon>
        <taxon>Micromonosporaceae</taxon>
        <taxon>Micromonospora</taxon>
    </lineage>
</organism>
<dbReference type="Proteomes" id="UP000248627">
    <property type="component" value="Unassembled WGS sequence"/>
</dbReference>
<dbReference type="CDD" id="cd03425">
    <property type="entry name" value="NUDIX_MutT_NudA_like"/>
    <property type="match status" value="1"/>
</dbReference>
<protein>
    <recommendedName>
        <fullName evidence="11">8-oxo-dGTP diphosphatase</fullName>
        <ecNumber evidence="11">3.6.1.55</ecNumber>
    </recommendedName>
</protein>
<keyword evidence="6" id="KW-0227">DNA damage</keyword>
<keyword evidence="8" id="KW-0460">Magnesium</keyword>
<evidence type="ECO:0000259" key="12">
    <source>
        <dbReference type="PROSITE" id="PS51462"/>
    </source>
</evidence>
<evidence type="ECO:0000256" key="7">
    <source>
        <dbReference type="ARBA" id="ARBA00022801"/>
    </source>
</evidence>
<dbReference type="GO" id="GO:0006281">
    <property type="term" value="P:DNA repair"/>
    <property type="evidence" value="ECO:0007669"/>
    <property type="project" value="UniProtKB-KW"/>
</dbReference>
<keyword evidence="5" id="KW-0479">Metal-binding</keyword>
<dbReference type="GO" id="GO:0044716">
    <property type="term" value="F:8-oxo-GDP phosphatase activity"/>
    <property type="evidence" value="ECO:0007669"/>
    <property type="project" value="TreeGrafter"/>
</dbReference>
<evidence type="ECO:0000256" key="6">
    <source>
        <dbReference type="ARBA" id="ARBA00022763"/>
    </source>
</evidence>
<accession>A0A2W2CRH9</accession>
<dbReference type="GO" id="GO:0008413">
    <property type="term" value="F:8-oxo-7,8-dihydroguanosine triphosphate pyrophosphatase activity"/>
    <property type="evidence" value="ECO:0007669"/>
    <property type="project" value="TreeGrafter"/>
</dbReference>
<reference evidence="13 14" key="1">
    <citation type="submission" date="2018-01" db="EMBL/GenBank/DDBJ databases">
        <title>Draft genome sequence of Jishengella endophytica.</title>
        <authorList>
            <person name="Sahin N."/>
            <person name="Ay H."/>
            <person name="Saygin H."/>
        </authorList>
    </citation>
    <scope>NUCLEOTIDE SEQUENCE [LARGE SCALE GENOMIC DNA]</scope>
    <source>
        <strain evidence="13 14">DSM 45430</strain>
    </source>
</reference>
<evidence type="ECO:0000256" key="11">
    <source>
        <dbReference type="ARBA" id="ARBA00038905"/>
    </source>
</evidence>
<dbReference type="InterPro" id="IPR015797">
    <property type="entry name" value="NUDIX_hydrolase-like_dom_sf"/>
</dbReference>
<dbReference type="Pfam" id="PF00293">
    <property type="entry name" value="NUDIX"/>
    <property type="match status" value="1"/>
</dbReference>
<evidence type="ECO:0000256" key="2">
    <source>
        <dbReference type="ARBA" id="ARBA00005582"/>
    </source>
</evidence>
<comment type="catalytic activity">
    <reaction evidence="10">
        <text>8-oxo-dGTP + H2O = 8-oxo-dGMP + diphosphate + H(+)</text>
        <dbReference type="Rhea" id="RHEA:31575"/>
        <dbReference type="ChEBI" id="CHEBI:15377"/>
        <dbReference type="ChEBI" id="CHEBI:15378"/>
        <dbReference type="ChEBI" id="CHEBI:33019"/>
        <dbReference type="ChEBI" id="CHEBI:63224"/>
        <dbReference type="ChEBI" id="CHEBI:77896"/>
        <dbReference type="EC" id="3.6.1.55"/>
    </reaction>
</comment>
<sequence length="135" mass="14598">MQTERANDGGQAARREPKVIVGAAIIEDGRVLACARSAPPEVAGKWEFPGGKVEPGESETAALVRECAEELAVRVEIGERVGRNVKMAHGRSVLKVYAARLLHGDRPQALEHSDLRWLSATELDTVPWLPADAPI</sequence>
<dbReference type="GO" id="GO:0035539">
    <property type="term" value="F:8-oxo-7,8-dihydrodeoxyguanosine triphosphate pyrophosphatase activity"/>
    <property type="evidence" value="ECO:0007669"/>
    <property type="project" value="UniProtKB-EC"/>
</dbReference>
<evidence type="ECO:0000313" key="14">
    <source>
        <dbReference type="Proteomes" id="UP000248627"/>
    </source>
</evidence>
<dbReference type="PANTHER" id="PTHR47707:SF1">
    <property type="entry name" value="NUDIX HYDROLASE FAMILY PROTEIN"/>
    <property type="match status" value="1"/>
</dbReference>
<dbReference type="PANTHER" id="PTHR47707">
    <property type="entry name" value="8-OXO-DGTP DIPHOSPHATASE"/>
    <property type="match status" value="1"/>
</dbReference>
<dbReference type="PRINTS" id="PR00502">
    <property type="entry name" value="NUDIXFAMILY"/>
</dbReference>
<name>A0A2W2CRH9_9ACTN</name>
<dbReference type="EMBL" id="POTX01000259">
    <property type="protein sequence ID" value="PZF87736.1"/>
    <property type="molecule type" value="Genomic_DNA"/>
</dbReference>
<evidence type="ECO:0000256" key="9">
    <source>
        <dbReference type="ARBA" id="ARBA00023204"/>
    </source>
</evidence>
<dbReference type="InterPro" id="IPR047127">
    <property type="entry name" value="MutT-like"/>
</dbReference>
<dbReference type="GO" id="GO:0006260">
    <property type="term" value="P:DNA replication"/>
    <property type="evidence" value="ECO:0007669"/>
    <property type="project" value="UniProtKB-KW"/>
</dbReference>
<keyword evidence="9" id="KW-0234">DNA repair</keyword>
<evidence type="ECO:0000256" key="3">
    <source>
        <dbReference type="ARBA" id="ARBA00022457"/>
    </source>
</evidence>
<dbReference type="EC" id="3.6.1.55" evidence="11"/>
<comment type="similarity">
    <text evidence="2">Belongs to the Nudix hydrolase family.</text>
</comment>
<proteinExistence type="inferred from homology"/>
<comment type="caution">
    <text evidence="13">The sequence shown here is derived from an EMBL/GenBank/DDBJ whole genome shotgun (WGS) entry which is preliminary data.</text>
</comment>
<evidence type="ECO:0000256" key="10">
    <source>
        <dbReference type="ARBA" id="ARBA00035861"/>
    </source>
</evidence>